<dbReference type="AlphaFoldDB" id="A0A6A6VWF5"/>
<keyword evidence="4" id="KW-1185">Reference proteome</keyword>
<feature type="compositionally biased region" description="Basic and acidic residues" evidence="1">
    <location>
        <begin position="1"/>
        <end position="16"/>
    </location>
</feature>
<reference evidence="3" key="1">
    <citation type="journal article" date="2020" name="Stud. Mycol.">
        <title>101 Dothideomycetes genomes: a test case for predicting lifestyles and emergence of pathogens.</title>
        <authorList>
            <person name="Haridas S."/>
            <person name="Albert R."/>
            <person name="Binder M."/>
            <person name="Bloem J."/>
            <person name="Labutti K."/>
            <person name="Salamov A."/>
            <person name="Andreopoulos B."/>
            <person name="Baker S."/>
            <person name="Barry K."/>
            <person name="Bills G."/>
            <person name="Bluhm B."/>
            <person name="Cannon C."/>
            <person name="Castanera R."/>
            <person name="Culley D."/>
            <person name="Daum C."/>
            <person name="Ezra D."/>
            <person name="Gonzalez J."/>
            <person name="Henrissat B."/>
            <person name="Kuo A."/>
            <person name="Liang C."/>
            <person name="Lipzen A."/>
            <person name="Lutzoni F."/>
            <person name="Magnuson J."/>
            <person name="Mondo S."/>
            <person name="Nolan M."/>
            <person name="Ohm R."/>
            <person name="Pangilinan J."/>
            <person name="Park H.-J."/>
            <person name="Ramirez L."/>
            <person name="Alfaro M."/>
            <person name="Sun H."/>
            <person name="Tritt A."/>
            <person name="Yoshinaga Y."/>
            <person name="Zwiers L.-H."/>
            <person name="Turgeon B."/>
            <person name="Goodwin S."/>
            <person name="Spatafora J."/>
            <person name="Crous P."/>
            <person name="Grigoriev I."/>
        </authorList>
    </citation>
    <scope>NUCLEOTIDE SEQUENCE</scope>
    <source>
        <strain evidence="3">CBS 121739</strain>
    </source>
</reference>
<proteinExistence type="predicted"/>
<keyword evidence="2" id="KW-0472">Membrane</keyword>
<gene>
    <name evidence="3" type="ORF">EJ05DRAFT_151075</name>
</gene>
<protein>
    <submittedName>
        <fullName evidence="3">Uncharacterized protein</fullName>
    </submittedName>
</protein>
<keyword evidence="2" id="KW-1133">Transmembrane helix</keyword>
<evidence type="ECO:0000256" key="2">
    <source>
        <dbReference type="SAM" id="Phobius"/>
    </source>
</evidence>
<keyword evidence="2" id="KW-0812">Transmembrane</keyword>
<sequence>MRIDEQRRGGQDREWSESWTGEQHELFPGGYFISGVVPGRAKPPSCSVGQAFHWPFACHAASATYTRCTNSAPHKHISCFFLIAFFDVTVFFATLCCRDSTSRGP</sequence>
<dbReference type="EMBL" id="ML996581">
    <property type="protein sequence ID" value="KAF2754179.1"/>
    <property type="molecule type" value="Genomic_DNA"/>
</dbReference>
<dbReference type="Proteomes" id="UP000799437">
    <property type="component" value="Unassembled WGS sequence"/>
</dbReference>
<accession>A0A6A6VWF5</accession>
<name>A0A6A6VWF5_9PEZI</name>
<dbReference type="GeneID" id="54480381"/>
<evidence type="ECO:0000256" key="1">
    <source>
        <dbReference type="SAM" id="MobiDB-lite"/>
    </source>
</evidence>
<evidence type="ECO:0000313" key="3">
    <source>
        <dbReference type="EMBL" id="KAF2754179.1"/>
    </source>
</evidence>
<dbReference type="RefSeq" id="XP_033596630.1">
    <property type="nucleotide sequence ID" value="XM_033739327.1"/>
</dbReference>
<feature type="transmembrane region" description="Helical" evidence="2">
    <location>
        <begin position="77"/>
        <end position="95"/>
    </location>
</feature>
<organism evidence="3 4">
    <name type="scientific">Pseudovirgaria hyperparasitica</name>
    <dbReference type="NCBI Taxonomy" id="470096"/>
    <lineage>
        <taxon>Eukaryota</taxon>
        <taxon>Fungi</taxon>
        <taxon>Dikarya</taxon>
        <taxon>Ascomycota</taxon>
        <taxon>Pezizomycotina</taxon>
        <taxon>Dothideomycetes</taxon>
        <taxon>Dothideomycetes incertae sedis</taxon>
        <taxon>Acrospermales</taxon>
        <taxon>Acrospermaceae</taxon>
        <taxon>Pseudovirgaria</taxon>
    </lineage>
</organism>
<evidence type="ECO:0000313" key="4">
    <source>
        <dbReference type="Proteomes" id="UP000799437"/>
    </source>
</evidence>
<feature type="region of interest" description="Disordered" evidence="1">
    <location>
        <begin position="1"/>
        <end position="20"/>
    </location>
</feature>